<dbReference type="OrthoDB" id="2375480at2"/>
<evidence type="ECO:0000313" key="1">
    <source>
        <dbReference type="EMBL" id="PWI58005.1"/>
    </source>
</evidence>
<reference evidence="1 2" key="1">
    <citation type="submission" date="2016-11" db="EMBL/GenBank/DDBJ databases">
        <title>Comparative genomics of Acidibacillus ferroxidans species.</title>
        <authorList>
            <person name="Oliveira G."/>
            <person name="Nunes G."/>
            <person name="Oliveira R."/>
            <person name="Araujo F."/>
            <person name="Salim A."/>
            <person name="Scholte L."/>
            <person name="Morais D."/>
            <person name="Nancucheo I."/>
            <person name="Johnson D.B."/>
            <person name="Grail B."/>
            <person name="Bittencourt J."/>
            <person name="Valadares R."/>
        </authorList>
    </citation>
    <scope>NUCLEOTIDE SEQUENCE [LARGE SCALE GENOMIC DNA]</scope>
    <source>
        <strain evidence="1 2">Y002</strain>
    </source>
</reference>
<sequence length="116" mass="13146">MTSQADASTGSLDTLKENIKRIDKHNLFDALKRVKDMKPEQWRDPNVVRELTQNLAQDIGVKVDPKRIDAFMNAYTDVTKNADDKGPTVSVEEIAKKYGGSHVDEKTIKEIKKFVK</sequence>
<dbReference type="EMBL" id="MPDK01000007">
    <property type="protein sequence ID" value="PWI58005.1"/>
    <property type="molecule type" value="Genomic_DNA"/>
</dbReference>
<dbReference type="Proteomes" id="UP000245380">
    <property type="component" value="Unassembled WGS sequence"/>
</dbReference>
<comment type="caution">
    <text evidence="1">The sequence shown here is derived from an EMBL/GenBank/DDBJ whole genome shotgun (WGS) entry which is preliminary data.</text>
</comment>
<accession>A0A2U3D9R1</accession>
<organism evidence="1 2">
    <name type="scientific">Sulfoacidibacillus thermotolerans</name>
    <name type="common">Acidibacillus sulfuroxidans</name>
    <dbReference type="NCBI Taxonomy" id="1765684"/>
    <lineage>
        <taxon>Bacteria</taxon>
        <taxon>Bacillati</taxon>
        <taxon>Bacillota</taxon>
        <taxon>Bacilli</taxon>
        <taxon>Bacillales</taxon>
        <taxon>Alicyclobacillaceae</taxon>
        <taxon>Sulfoacidibacillus</taxon>
    </lineage>
</organism>
<protein>
    <submittedName>
        <fullName evidence="1">Uncharacterized protein</fullName>
    </submittedName>
</protein>
<evidence type="ECO:0000313" key="2">
    <source>
        <dbReference type="Proteomes" id="UP000245380"/>
    </source>
</evidence>
<name>A0A2U3D9R1_SULT2</name>
<dbReference type="AlphaFoldDB" id="A0A2U3D9R1"/>
<keyword evidence="2" id="KW-1185">Reference proteome</keyword>
<gene>
    <name evidence="1" type="ORF">BM613_05855</name>
</gene>
<proteinExistence type="predicted"/>